<gene>
    <name evidence="1" type="ORF">C7389_101274</name>
</gene>
<sequence length="270" mass="30604">MPAFHFISGLPRSGSTLLSALLRQNPRFHASMSGPVADLISCLLQEMSARNEYSMFIDDTQRQRVLRGVFEQFYGPDHPAEVIFDTNRSWCARLSLLQTLLPRAKVIACVRDMPWVIDSVERLIQRNALSPSSIFNYQAGSTVYSRADAIANGDGLVGYAYNALKEAFFGPHAAQLMLLQYETLVSDPQRALAAVYDFIAEPAYAHDFDNVEFEADEFDRRAGTPGLHAVRRKVTHQPRDTVLPPDVFQRFTQDAFWRNPEINKHRVRVI</sequence>
<reference evidence="1 2" key="1">
    <citation type="submission" date="2019-03" db="EMBL/GenBank/DDBJ databases">
        <title>Genomic Encyclopedia of Type Strains, Phase IV (KMG-IV): sequencing the most valuable type-strain genomes for metagenomic binning, comparative biology and taxonomic classification.</title>
        <authorList>
            <person name="Goeker M."/>
        </authorList>
    </citation>
    <scope>NUCLEOTIDE SEQUENCE [LARGE SCALE GENOMIC DNA]</scope>
    <source>
        <strain evidence="1 2">DSM 12121</strain>
    </source>
</reference>
<name>A0A4R6EF45_9RHOO</name>
<protein>
    <submittedName>
        <fullName evidence="1">Sulfotransferase</fullName>
    </submittedName>
</protein>
<dbReference type="EMBL" id="SNVV01000001">
    <property type="protein sequence ID" value="TDN56895.1"/>
    <property type="molecule type" value="Genomic_DNA"/>
</dbReference>
<evidence type="ECO:0000313" key="1">
    <source>
        <dbReference type="EMBL" id="TDN56895.1"/>
    </source>
</evidence>
<evidence type="ECO:0000313" key="2">
    <source>
        <dbReference type="Proteomes" id="UP000295129"/>
    </source>
</evidence>
<dbReference type="OrthoDB" id="9766687at2"/>
<dbReference type="SUPFAM" id="SSF52540">
    <property type="entry name" value="P-loop containing nucleoside triphosphate hydrolases"/>
    <property type="match status" value="1"/>
</dbReference>
<dbReference type="RefSeq" id="WP_133587600.1">
    <property type="nucleotide sequence ID" value="NZ_SNVV01000001.1"/>
</dbReference>
<dbReference type="Proteomes" id="UP000295129">
    <property type="component" value="Unassembled WGS sequence"/>
</dbReference>
<keyword evidence="1" id="KW-0808">Transferase</keyword>
<dbReference type="InterPro" id="IPR027417">
    <property type="entry name" value="P-loop_NTPase"/>
</dbReference>
<accession>A0A4R6EF45</accession>
<organism evidence="1 2">
    <name type="scientific">Azoarcus indigens</name>
    <dbReference type="NCBI Taxonomy" id="29545"/>
    <lineage>
        <taxon>Bacteria</taxon>
        <taxon>Pseudomonadati</taxon>
        <taxon>Pseudomonadota</taxon>
        <taxon>Betaproteobacteria</taxon>
        <taxon>Rhodocyclales</taxon>
        <taxon>Zoogloeaceae</taxon>
        <taxon>Azoarcus</taxon>
    </lineage>
</organism>
<dbReference type="AlphaFoldDB" id="A0A4R6EF45"/>
<keyword evidence="2" id="KW-1185">Reference proteome</keyword>
<dbReference type="Gene3D" id="3.40.50.300">
    <property type="entry name" value="P-loop containing nucleotide triphosphate hydrolases"/>
    <property type="match status" value="1"/>
</dbReference>
<dbReference type="Pfam" id="PF13469">
    <property type="entry name" value="Sulfotransfer_3"/>
    <property type="match status" value="1"/>
</dbReference>
<dbReference type="GO" id="GO:0016740">
    <property type="term" value="F:transferase activity"/>
    <property type="evidence" value="ECO:0007669"/>
    <property type="project" value="UniProtKB-KW"/>
</dbReference>
<comment type="caution">
    <text evidence="1">The sequence shown here is derived from an EMBL/GenBank/DDBJ whole genome shotgun (WGS) entry which is preliminary data.</text>
</comment>
<proteinExistence type="predicted"/>